<evidence type="ECO:0000256" key="1">
    <source>
        <dbReference type="ARBA" id="ARBA00001933"/>
    </source>
</evidence>
<organism evidence="4">
    <name type="scientific">marine metagenome</name>
    <dbReference type="NCBI Taxonomy" id="408172"/>
    <lineage>
        <taxon>unclassified sequences</taxon>
        <taxon>metagenomes</taxon>
        <taxon>ecological metagenomes</taxon>
    </lineage>
</organism>
<dbReference type="AlphaFoldDB" id="A0A383ERV4"/>
<dbReference type="GO" id="GO:0004084">
    <property type="term" value="F:branched-chain-amino-acid transaminase activity"/>
    <property type="evidence" value="ECO:0007669"/>
    <property type="project" value="InterPro"/>
</dbReference>
<dbReference type="PANTHER" id="PTHR42825">
    <property type="entry name" value="AMINO ACID AMINOTRANSFERASE"/>
    <property type="match status" value="1"/>
</dbReference>
<dbReference type="PANTHER" id="PTHR42825:SF28">
    <property type="entry name" value="BRANCHED-CHAIN-AMINO-ACID AMINOTRANSFERASE 7-RELATED"/>
    <property type="match status" value="1"/>
</dbReference>
<comment type="similarity">
    <text evidence="2">Belongs to the class-IV pyridoxal-phosphate-dependent aminotransferase family.</text>
</comment>
<feature type="non-terminal residue" evidence="4">
    <location>
        <position position="86"/>
    </location>
</feature>
<proteinExistence type="inferred from homology"/>
<protein>
    <submittedName>
        <fullName evidence="4">Uncharacterized protein</fullName>
    </submittedName>
</protein>
<reference evidence="4" key="1">
    <citation type="submission" date="2018-05" db="EMBL/GenBank/DDBJ databases">
        <authorList>
            <person name="Lanie J.A."/>
            <person name="Ng W.-L."/>
            <person name="Kazmierczak K.M."/>
            <person name="Andrzejewski T.M."/>
            <person name="Davidsen T.M."/>
            <person name="Wayne K.J."/>
            <person name="Tettelin H."/>
            <person name="Glass J.I."/>
            <person name="Rusch D."/>
            <person name="Podicherti R."/>
            <person name="Tsui H.-C.T."/>
            <person name="Winkler M.E."/>
        </authorList>
    </citation>
    <scope>NUCLEOTIDE SEQUENCE</scope>
</reference>
<accession>A0A383ERV4</accession>
<dbReference type="EMBL" id="UINC01227772">
    <property type="protein sequence ID" value="SVE58798.1"/>
    <property type="molecule type" value="Genomic_DNA"/>
</dbReference>
<name>A0A383ERV4_9ZZZZ</name>
<dbReference type="Gene3D" id="3.30.470.10">
    <property type="match status" value="1"/>
</dbReference>
<dbReference type="SUPFAM" id="SSF56752">
    <property type="entry name" value="D-aminoacid aminotransferase-like PLP-dependent enzymes"/>
    <property type="match status" value="1"/>
</dbReference>
<evidence type="ECO:0000256" key="2">
    <source>
        <dbReference type="ARBA" id="ARBA00009320"/>
    </source>
</evidence>
<evidence type="ECO:0000313" key="4">
    <source>
        <dbReference type="EMBL" id="SVE58798.1"/>
    </source>
</evidence>
<comment type="cofactor">
    <cofactor evidence="1">
        <name>pyridoxal 5'-phosphate</name>
        <dbReference type="ChEBI" id="CHEBI:597326"/>
    </cofactor>
</comment>
<gene>
    <name evidence="4" type="ORF">METZ01_LOCUS511652</name>
</gene>
<evidence type="ECO:0000256" key="3">
    <source>
        <dbReference type="ARBA" id="ARBA00022898"/>
    </source>
</evidence>
<dbReference type="InterPro" id="IPR043131">
    <property type="entry name" value="BCAT-like_N"/>
</dbReference>
<keyword evidence="3" id="KW-0663">Pyridoxal phosphate</keyword>
<sequence>MTGQNNKPIPDWETLTFSLTETDFMYRSLGNTERDPVWDEGAYIPFEDIRISPAAALMSYGVGVFEGLKAQRTIGGPGGQSPGYQG</sequence>
<dbReference type="InterPro" id="IPR005786">
    <property type="entry name" value="B_amino_transII"/>
</dbReference>
<dbReference type="InterPro" id="IPR036038">
    <property type="entry name" value="Aminotransferase-like"/>
</dbReference>
<dbReference type="GO" id="GO:0009081">
    <property type="term" value="P:branched-chain amino acid metabolic process"/>
    <property type="evidence" value="ECO:0007669"/>
    <property type="project" value="InterPro"/>
</dbReference>